<name>A0A7X2S8D6_9BACI</name>
<dbReference type="InterPro" id="IPR058870">
    <property type="entry name" value="YuzC"/>
</dbReference>
<dbReference type="EMBL" id="WMIB01000031">
    <property type="protein sequence ID" value="MTH55509.1"/>
    <property type="molecule type" value="Genomic_DNA"/>
</dbReference>
<dbReference type="Pfam" id="PF26344">
    <property type="entry name" value="YuzC"/>
    <property type="match status" value="1"/>
</dbReference>
<sequence>MPVPLNVQIYTSGVRASSYEVQSLFGEMQKMLAAISASPPYAFQIRKHAELSNMKEVRRLIRQSGLASPFEVSYTPDGITILILRPRGSLSVFLKW</sequence>
<gene>
    <name evidence="1" type="ORF">GKZ89_19125</name>
</gene>
<comment type="caution">
    <text evidence="1">The sequence shown here is derived from an EMBL/GenBank/DDBJ whole genome shotgun (WGS) entry which is preliminary data.</text>
</comment>
<dbReference type="Proteomes" id="UP000434639">
    <property type="component" value="Unassembled WGS sequence"/>
</dbReference>
<proteinExistence type="predicted"/>
<protein>
    <submittedName>
        <fullName evidence="1">Uncharacterized protein</fullName>
    </submittedName>
</protein>
<dbReference type="AlphaFoldDB" id="A0A7X2S8D6"/>
<reference evidence="1 2" key="1">
    <citation type="journal article" date="2017" name="Int. J. Syst. Evol. Microbiol.">
        <title>Bacillus mangrovi sp. nov., isolated from a sediment sample from a mangrove forest.</title>
        <authorList>
            <person name="Gupta V."/>
            <person name="Singh P.K."/>
            <person name="Korpole S."/>
            <person name="Tanuku N.R.S."/>
            <person name="Pinnaka A.K."/>
        </authorList>
    </citation>
    <scope>NUCLEOTIDE SEQUENCE [LARGE SCALE GENOMIC DNA]</scope>
    <source>
        <strain evidence="1 2">KCTC 33872</strain>
    </source>
</reference>
<keyword evidence="2" id="KW-1185">Reference proteome</keyword>
<dbReference type="RefSeq" id="WP_155114006.1">
    <property type="nucleotide sequence ID" value="NZ_WMIB01000031.1"/>
</dbReference>
<organism evidence="1 2">
    <name type="scientific">Metabacillus mangrovi</name>
    <dbReference type="NCBI Taxonomy" id="1491830"/>
    <lineage>
        <taxon>Bacteria</taxon>
        <taxon>Bacillati</taxon>
        <taxon>Bacillota</taxon>
        <taxon>Bacilli</taxon>
        <taxon>Bacillales</taxon>
        <taxon>Bacillaceae</taxon>
        <taxon>Metabacillus</taxon>
    </lineage>
</organism>
<evidence type="ECO:0000313" key="2">
    <source>
        <dbReference type="Proteomes" id="UP000434639"/>
    </source>
</evidence>
<accession>A0A7X2S8D6</accession>
<dbReference type="OrthoDB" id="2615349at2"/>
<evidence type="ECO:0000313" key="1">
    <source>
        <dbReference type="EMBL" id="MTH55509.1"/>
    </source>
</evidence>